<gene>
    <name evidence="3" type="ORF">CSC94_15235</name>
</gene>
<keyword evidence="2" id="KW-0812">Transmembrane</keyword>
<sequence length="200" mass="20835">MAAKKPAKPEKDKKSKAGGGGGGIMALLPKLLGALSVVSGGVLLAGLYDVGHMGLVHMVEGFAIALVPLYLVGSLAAIFMGGKAPAAVAGGEEGGAMAEQFQDLQSKMNARLSSFQTTLDMMTGQDYEKLVAENKDLKAALDAIHAAEKEQIDQQVERLRAKNAELEEQIRKWAIQSVNKAITGDAEGDGDNGNSVNEAA</sequence>
<evidence type="ECO:0000313" key="4">
    <source>
        <dbReference type="Proteomes" id="UP000221168"/>
    </source>
</evidence>
<comment type="caution">
    <text evidence="3">The sequence shown here is derived from an EMBL/GenBank/DDBJ whole genome shotgun (WGS) entry which is preliminary data.</text>
</comment>
<keyword evidence="2" id="KW-0472">Membrane</keyword>
<dbReference type="RefSeq" id="WP_099307208.1">
    <property type="nucleotide sequence ID" value="NZ_PDVP01000009.1"/>
</dbReference>
<reference evidence="3 4" key="1">
    <citation type="submission" date="2017-10" db="EMBL/GenBank/DDBJ databases">
        <title>Sedimentibacterium mangrovi gen. nov., sp. nov., a novel member of family Phyllobacteriacea isolated from mangrove sediment.</title>
        <authorList>
            <person name="Liao H."/>
            <person name="Tian Y."/>
        </authorList>
    </citation>
    <scope>NUCLEOTIDE SEQUENCE [LARGE SCALE GENOMIC DNA]</scope>
    <source>
        <strain evidence="3 4">X9-2-2</strain>
    </source>
</reference>
<feature type="coiled-coil region" evidence="1">
    <location>
        <begin position="127"/>
        <end position="176"/>
    </location>
</feature>
<feature type="transmembrane region" description="Helical" evidence="2">
    <location>
        <begin position="21"/>
        <end position="48"/>
    </location>
</feature>
<dbReference type="SUPFAM" id="SSF58113">
    <property type="entry name" value="Apolipoprotein A-I"/>
    <property type="match status" value="1"/>
</dbReference>
<dbReference type="AlphaFoldDB" id="A0A2G1QLD2"/>
<organism evidence="3 4">
    <name type="scientific">Zhengella mangrovi</name>
    <dbReference type="NCBI Taxonomy" id="1982044"/>
    <lineage>
        <taxon>Bacteria</taxon>
        <taxon>Pseudomonadati</taxon>
        <taxon>Pseudomonadota</taxon>
        <taxon>Alphaproteobacteria</taxon>
        <taxon>Hyphomicrobiales</taxon>
        <taxon>Notoacmeibacteraceae</taxon>
        <taxon>Zhengella</taxon>
    </lineage>
</organism>
<dbReference type="Proteomes" id="UP000221168">
    <property type="component" value="Unassembled WGS sequence"/>
</dbReference>
<keyword evidence="1" id="KW-0175">Coiled coil</keyword>
<evidence type="ECO:0000256" key="2">
    <source>
        <dbReference type="SAM" id="Phobius"/>
    </source>
</evidence>
<name>A0A2G1QLD2_9HYPH</name>
<dbReference type="OrthoDB" id="8117137at2"/>
<proteinExistence type="predicted"/>
<evidence type="ECO:0000313" key="3">
    <source>
        <dbReference type="EMBL" id="PHP66279.1"/>
    </source>
</evidence>
<accession>A0A2G1QLD2</accession>
<evidence type="ECO:0000256" key="1">
    <source>
        <dbReference type="SAM" id="Coils"/>
    </source>
</evidence>
<keyword evidence="4" id="KW-1185">Reference proteome</keyword>
<keyword evidence="2" id="KW-1133">Transmembrane helix</keyword>
<dbReference type="EMBL" id="PDVP01000009">
    <property type="protein sequence ID" value="PHP66279.1"/>
    <property type="molecule type" value="Genomic_DNA"/>
</dbReference>
<protein>
    <submittedName>
        <fullName evidence="3">Uncharacterized protein</fullName>
    </submittedName>
</protein>
<feature type="transmembrane region" description="Helical" evidence="2">
    <location>
        <begin position="54"/>
        <end position="79"/>
    </location>
</feature>